<gene>
    <name evidence="2" type="ORF">SAMN04488570_3692</name>
</gene>
<name>A0A1H1Y2W4_9ACTN</name>
<evidence type="ECO:0000256" key="1">
    <source>
        <dbReference type="SAM" id="MobiDB-lite"/>
    </source>
</evidence>
<organism evidence="2 3">
    <name type="scientific">Nocardioides scoriae</name>
    <dbReference type="NCBI Taxonomy" id="642780"/>
    <lineage>
        <taxon>Bacteria</taxon>
        <taxon>Bacillati</taxon>
        <taxon>Actinomycetota</taxon>
        <taxon>Actinomycetes</taxon>
        <taxon>Propionibacteriales</taxon>
        <taxon>Nocardioidaceae</taxon>
        <taxon>Nocardioides</taxon>
    </lineage>
</organism>
<evidence type="ECO:0000313" key="2">
    <source>
        <dbReference type="EMBL" id="SDT15742.1"/>
    </source>
</evidence>
<dbReference type="EMBL" id="LT629757">
    <property type="protein sequence ID" value="SDT15742.1"/>
    <property type="molecule type" value="Genomic_DNA"/>
</dbReference>
<reference evidence="3" key="1">
    <citation type="submission" date="2016-10" db="EMBL/GenBank/DDBJ databases">
        <authorList>
            <person name="Varghese N."/>
            <person name="Submissions S."/>
        </authorList>
    </citation>
    <scope>NUCLEOTIDE SEQUENCE [LARGE SCALE GENOMIC DNA]</scope>
    <source>
        <strain evidence="3">DSM 22127</strain>
    </source>
</reference>
<dbReference type="AlphaFoldDB" id="A0A1H1Y2W4"/>
<feature type="compositionally biased region" description="Basic and acidic residues" evidence="1">
    <location>
        <begin position="50"/>
        <end position="87"/>
    </location>
</feature>
<proteinExistence type="predicted"/>
<dbReference type="STRING" id="642780.SAMN04488570_3692"/>
<dbReference type="Proteomes" id="UP000198859">
    <property type="component" value="Chromosome I"/>
</dbReference>
<keyword evidence="3" id="KW-1185">Reference proteome</keyword>
<sequence length="111" mass="12642">MCTDTDSQDRVSDDEQDQQDGTILDDGGIDTDERAGRSQGIDPDAEPDEDTKHEMEEERERRLDPDNRPDTAEVDNTQRDFDVERGMFTDAEEYDESQPPPYPKDTDDAEG</sequence>
<protein>
    <submittedName>
        <fullName evidence="2">Uncharacterized protein</fullName>
    </submittedName>
</protein>
<accession>A0A1H1Y2W4</accession>
<feature type="region of interest" description="Disordered" evidence="1">
    <location>
        <begin position="1"/>
        <end position="111"/>
    </location>
</feature>
<evidence type="ECO:0000313" key="3">
    <source>
        <dbReference type="Proteomes" id="UP000198859"/>
    </source>
</evidence>